<dbReference type="STRING" id="1835702.A0A1F5LD79"/>
<keyword evidence="4" id="KW-1185">Reference proteome</keyword>
<dbReference type="PANTHER" id="PTHR47843">
    <property type="entry name" value="BTB DOMAIN-CONTAINING PROTEIN-RELATED"/>
    <property type="match status" value="1"/>
</dbReference>
<dbReference type="RefSeq" id="XP_022486619.1">
    <property type="nucleotide sequence ID" value="XM_022633566.1"/>
</dbReference>
<keyword evidence="1" id="KW-0175">Coiled coil</keyword>
<evidence type="ECO:0000256" key="1">
    <source>
        <dbReference type="SAM" id="Coils"/>
    </source>
</evidence>
<feature type="region of interest" description="Disordered" evidence="2">
    <location>
        <begin position="78"/>
        <end position="200"/>
    </location>
</feature>
<name>A0A1F5LD79_PENAI</name>
<feature type="compositionally biased region" description="Acidic residues" evidence="2">
    <location>
        <begin position="96"/>
        <end position="126"/>
    </location>
</feature>
<feature type="compositionally biased region" description="Polar residues" evidence="2">
    <location>
        <begin position="149"/>
        <end position="165"/>
    </location>
</feature>
<dbReference type="GeneID" id="34578300"/>
<feature type="compositionally biased region" description="Basic and acidic residues" evidence="2">
    <location>
        <begin position="82"/>
        <end position="95"/>
    </location>
</feature>
<evidence type="ECO:0008006" key="5">
    <source>
        <dbReference type="Google" id="ProtNLM"/>
    </source>
</evidence>
<dbReference type="EMBL" id="LXJU01000014">
    <property type="protein sequence ID" value="OGE51174.1"/>
    <property type="molecule type" value="Genomic_DNA"/>
</dbReference>
<accession>A0A1F5LD79</accession>
<dbReference type="OrthoDB" id="9997739at2759"/>
<comment type="caution">
    <text evidence="3">The sequence shown here is derived from an EMBL/GenBank/DDBJ whole genome shotgun (WGS) entry which is preliminary data.</text>
</comment>
<evidence type="ECO:0000256" key="2">
    <source>
        <dbReference type="SAM" id="MobiDB-lite"/>
    </source>
</evidence>
<evidence type="ECO:0000313" key="3">
    <source>
        <dbReference type="EMBL" id="OGE51174.1"/>
    </source>
</evidence>
<reference evidence="3 4" key="1">
    <citation type="journal article" date="2016" name="Sci. Rep.">
        <title>Penicillium arizonense, a new, genome sequenced fungal species, reveals a high chemical diversity in secreted metabolites.</title>
        <authorList>
            <person name="Grijseels S."/>
            <person name="Nielsen J.C."/>
            <person name="Randelovic M."/>
            <person name="Nielsen J."/>
            <person name="Nielsen K.F."/>
            <person name="Workman M."/>
            <person name="Frisvad J.C."/>
        </authorList>
    </citation>
    <scope>NUCLEOTIDE SEQUENCE [LARGE SCALE GENOMIC DNA]</scope>
    <source>
        <strain evidence="3 4">CBS 141311</strain>
    </source>
</reference>
<sequence>MSSVSEKPAKSIFTKKPIQIEVGRDNRIYYVHHGALEACPSFDIEFEYMLDWSAFDEQTVECVLSFLYTGDYPINLPIPESTEAKEESADDAKEEMVEELEDEDAAEEEEPGEAVEVEEEEPEEEPQSPATEPTSPSPDIEITRGRPCQSATTSTSSVSRPQSESGDGLIARPLTPIRDCSGISLPDEFTPPKRQEEPQESDVAEIYLHAKVYSFACHYDFTKLKEFTLNRLAQILDRLQRIQLDLFPYLADAIRLIYTTTEDGDSARYLLSQFVALKYTTLLGEEMNKLVAEGGDFMVDVSGKLARKISSMTLEETVEELTTKNSELKLEAAADREALKSLKEEVEGWENWNRQLAYAQRRKQGEKYPIFTYEI</sequence>
<evidence type="ECO:0000313" key="4">
    <source>
        <dbReference type="Proteomes" id="UP000177622"/>
    </source>
</evidence>
<organism evidence="3 4">
    <name type="scientific">Penicillium arizonense</name>
    <dbReference type="NCBI Taxonomy" id="1835702"/>
    <lineage>
        <taxon>Eukaryota</taxon>
        <taxon>Fungi</taxon>
        <taxon>Dikarya</taxon>
        <taxon>Ascomycota</taxon>
        <taxon>Pezizomycotina</taxon>
        <taxon>Eurotiomycetes</taxon>
        <taxon>Eurotiomycetidae</taxon>
        <taxon>Eurotiales</taxon>
        <taxon>Aspergillaceae</taxon>
        <taxon>Penicillium</taxon>
    </lineage>
</organism>
<proteinExistence type="predicted"/>
<gene>
    <name evidence="3" type="ORF">PENARI_c014G08075</name>
</gene>
<dbReference type="Proteomes" id="UP000177622">
    <property type="component" value="Unassembled WGS sequence"/>
</dbReference>
<feature type="coiled-coil region" evidence="1">
    <location>
        <begin position="311"/>
        <end position="345"/>
    </location>
</feature>
<protein>
    <recommendedName>
        <fullName evidence="5">BTB domain-containing protein</fullName>
    </recommendedName>
</protein>
<dbReference type="AlphaFoldDB" id="A0A1F5LD79"/>